<dbReference type="AlphaFoldDB" id="A0A0H5PZD2"/>
<name>A0A0H5PZD2_9ZZZZ</name>
<sequence>MGFAVLHIEKGTAGNVSGLGNHIDRTKHVLNANPELSGQNFYIRPDISSNRVFFVKERDKRPLKERIKSRIQEGYKGKAAIRKDAVTHLKLVLTGSHKEMKEIEKDPQKLKDWARTNYVFVGEHFGYKNIVEFSCHLDERTPHIHCVVVPLTKDGRLSAKEVMGNRHKMSELQDSYGKLMQNKFGLQRGIKGSTATHDSVREYYGRINQRLYYPSCSMELNSETRSPQIETPPLMGREKWAERQNKAISERFNQMREHYKGEAEKQSQKVLDYFQGSKLQAEERADRLRKENTQLRATIREQDKKLHPEKYAAKTRDRGMHL</sequence>
<dbReference type="InterPro" id="IPR001668">
    <property type="entry name" value="Mob_Pre"/>
</dbReference>
<reference evidence="2" key="2">
    <citation type="submission" date="2015-07" db="EMBL/GenBank/DDBJ databases">
        <title>Plasmids, circular viruses and viroids from rat gut.</title>
        <authorList>
            <person name="Jorgensen T.J."/>
            <person name="Hansen M.A."/>
            <person name="Xu Z."/>
            <person name="Tabak M.A."/>
            <person name="Sorensen S.J."/>
            <person name="Hansen L.H."/>
        </authorList>
    </citation>
    <scope>NUCLEOTIDE SEQUENCE</scope>
    <source>
        <plasmid evidence="2">pRGRH0414</plasmid>
    </source>
</reference>
<organism evidence="2">
    <name type="scientific">uncultured prokaryote</name>
    <dbReference type="NCBI Taxonomy" id="198431"/>
    <lineage>
        <taxon>unclassified sequences</taxon>
        <taxon>environmental samples</taxon>
    </lineage>
</organism>
<dbReference type="EMBL" id="LN853060">
    <property type="protein sequence ID" value="CRY94953.1"/>
    <property type="molecule type" value="Genomic_DNA"/>
</dbReference>
<dbReference type="GO" id="GO:0003677">
    <property type="term" value="F:DNA binding"/>
    <property type="evidence" value="ECO:0007669"/>
    <property type="project" value="InterPro"/>
</dbReference>
<evidence type="ECO:0000313" key="2">
    <source>
        <dbReference type="EMBL" id="CRY94953.1"/>
    </source>
</evidence>
<evidence type="ECO:0000256" key="1">
    <source>
        <dbReference type="SAM" id="MobiDB-lite"/>
    </source>
</evidence>
<feature type="region of interest" description="Disordered" evidence="1">
    <location>
        <begin position="303"/>
        <end position="322"/>
    </location>
</feature>
<dbReference type="Gene3D" id="3.30.930.30">
    <property type="match status" value="1"/>
</dbReference>
<protein>
    <recommendedName>
        <fullName evidence="3">Plasmid recombination enzyme</fullName>
    </recommendedName>
</protein>
<dbReference type="NCBIfam" id="NF041497">
    <property type="entry name" value="MobV"/>
    <property type="match status" value="1"/>
</dbReference>
<keyword evidence="2" id="KW-0614">Plasmid</keyword>
<reference evidence="2" key="1">
    <citation type="submission" date="2015-06" db="EMBL/GenBank/DDBJ databases">
        <authorList>
            <person name="Joergensen T."/>
        </authorList>
    </citation>
    <scope>NUCLEOTIDE SEQUENCE</scope>
    <source>
        <plasmid evidence="2">pRGRH0414</plasmid>
    </source>
</reference>
<geneLocation type="plasmid" evidence="2">
    <name>pRGRH0414</name>
</geneLocation>
<proteinExistence type="predicted"/>
<evidence type="ECO:0008006" key="3">
    <source>
        <dbReference type="Google" id="ProtNLM"/>
    </source>
</evidence>
<dbReference type="Pfam" id="PF01076">
    <property type="entry name" value="Mob_Pre"/>
    <property type="match status" value="1"/>
</dbReference>
<accession>A0A0H5PZD2</accession>
<dbReference type="GO" id="GO:0006310">
    <property type="term" value="P:DNA recombination"/>
    <property type="evidence" value="ECO:0007669"/>
    <property type="project" value="InterPro"/>
</dbReference>
<dbReference type="CDD" id="cd17242">
    <property type="entry name" value="MobM_relaxase"/>
    <property type="match status" value="1"/>
</dbReference>